<protein>
    <submittedName>
        <fullName evidence="1">Uncharacterized protein</fullName>
    </submittedName>
</protein>
<gene>
    <name evidence="1" type="ORF">SAMN04488054_11864</name>
</gene>
<dbReference type="OrthoDB" id="2373107at2"/>
<name>A0A1I4NK72_9BACI</name>
<accession>A0A1I4NK72</accession>
<evidence type="ECO:0000313" key="2">
    <source>
        <dbReference type="Proteomes" id="UP000199668"/>
    </source>
</evidence>
<dbReference type="AlphaFoldDB" id="A0A1I4NK72"/>
<keyword evidence="2" id="KW-1185">Reference proteome</keyword>
<proteinExistence type="predicted"/>
<organism evidence="1 2">
    <name type="scientific">Salibacterium qingdaonense</name>
    <dbReference type="NCBI Taxonomy" id="266892"/>
    <lineage>
        <taxon>Bacteria</taxon>
        <taxon>Bacillati</taxon>
        <taxon>Bacillota</taxon>
        <taxon>Bacilli</taxon>
        <taxon>Bacillales</taxon>
        <taxon>Bacillaceae</taxon>
    </lineage>
</organism>
<dbReference type="Proteomes" id="UP000199668">
    <property type="component" value="Unassembled WGS sequence"/>
</dbReference>
<evidence type="ECO:0000313" key="1">
    <source>
        <dbReference type="EMBL" id="SFM15908.1"/>
    </source>
</evidence>
<dbReference type="EMBL" id="FOTY01000018">
    <property type="protein sequence ID" value="SFM15908.1"/>
    <property type="molecule type" value="Genomic_DNA"/>
</dbReference>
<sequence length="256" mass="30202">MENEKYQDAHQDDRVQEILRGLAKGETREALAEHFGYKTYKSLDIYMRRKGFSWDRRDQTYKWAQELEPLPYEPRDRTKAGQVTLLLEQEDNDVRQVAQQLQFADHLEMAQYMKGRGYEWHDDKGNYVKQVGKIEPDLPLDPLEEDYSPPLQEQNDAQPTEKLEQYLPLLALLEKHKERLLDLVVPGGETAKLPRYVLPGVATTKTIQMVTSLKDVVEAYSQENNITQREMFEVALIEFFERYGYQHQVENLLHRR</sequence>
<dbReference type="RefSeq" id="WP_090927468.1">
    <property type="nucleotide sequence ID" value="NZ_FOTY01000018.1"/>
</dbReference>
<reference evidence="1 2" key="1">
    <citation type="submission" date="2016-10" db="EMBL/GenBank/DDBJ databases">
        <authorList>
            <person name="de Groot N.N."/>
        </authorList>
    </citation>
    <scope>NUCLEOTIDE SEQUENCE [LARGE SCALE GENOMIC DNA]</scope>
    <source>
        <strain evidence="1 2">CGMCC 1.6134</strain>
    </source>
</reference>